<evidence type="ECO:0000256" key="5">
    <source>
        <dbReference type="ARBA" id="ARBA00023136"/>
    </source>
</evidence>
<dbReference type="EMBL" id="FOKW01000004">
    <property type="protein sequence ID" value="SFC11032.1"/>
    <property type="molecule type" value="Genomic_DNA"/>
</dbReference>
<proteinExistence type="predicted"/>
<name>A0A1I1GID7_NATHA</name>
<keyword evidence="3 6" id="KW-0812">Transmembrane</keyword>
<dbReference type="CDD" id="cd13128">
    <property type="entry name" value="MATE_Wzx_like"/>
    <property type="match status" value="1"/>
</dbReference>
<organism evidence="7 8">
    <name type="scientific">Natronobacterium haloterrestre</name>
    <name type="common">Halobiforma haloterrestris</name>
    <dbReference type="NCBI Taxonomy" id="148448"/>
    <lineage>
        <taxon>Archaea</taxon>
        <taxon>Methanobacteriati</taxon>
        <taxon>Methanobacteriota</taxon>
        <taxon>Stenosarchaea group</taxon>
        <taxon>Halobacteria</taxon>
        <taxon>Halobacteriales</taxon>
        <taxon>Natrialbaceae</taxon>
        <taxon>Natronobacterium</taxon>
    </lineage>
</organism>
<keyword evidence="5 6" id="KW-0472">Membrane</keyword>
<evidence type="ECO:0000256" key="1">
    <source>
        <dbReference type="ARBA" id="ARBA00004651"/>
    </source>
</evidence>
<evidence type="ECO:0000313" key="7">
    <source>
        <dbReference type="EMBL" id="SFC11032.1"/>
    </source>
</evidence>
<keyword evidence="4 6" id="KW-1133">Transmembrane helix</keyword>
<dbReference type="GO" id="GO:0005886">
    <property type="term" value="C:plasma membrane"/>
    <property type="evidence" value="ECO:0007669"/>
    <property type="project" value="UniProtKB-SubCell"/>
</dbReference>
<feature type="transmembrane region" description="Helical" evidence="6">
    <location>
        <begin position="56"/>
        <end position="77"/>
    </location>
</feature>
<dbReference type="AlphaFoldDB" id="A0A1I1GID7"/>
<reference evidence="8" key="1">
    <citation type="submission" date="2016-10" db="EMBL/GenBank/DDBJ databases">
        <authorList>
            <person name="Varghese N."/>
            <person name="Submissions S."/>
        </authorList>
    </citation>
    <scope>NUCLEOTIDE SEQUENCE [LARGE SCALE GENOMIC DNA]</scope>
    <source>
        <strain evidence="8">DSM 13078</strain>
    </source>
</reference>
<evidence type="ECO:0000256" key="2">
    <source>
        <dbReference type="ARBA" id="ARBA00022475"/>
    </source>
</evidence>
<protein>
    <submittedName>
        <fullName evidence="7">Membrane protein involved in the export of O-antigen and teichoic acid</fullName>
    </submittedName>
</protein>
<feature type="transmembrane region" description="Helical" evidence="6">
    <location>
        <begin position="133"/>
        <end position="157"/>
    </location>
</feature>
<dbReference type="PANTHER" id="PTHR30250">
    <property type="entry name" value="PST FAMILY PREDICTED COLANIC ACID TRANSPORTER"/>
    <property type="match status" value="1"/>
</dbReference>
<feature type="transmembrane region" description="Helical" evidence="6">
    <location>
        <begin position="407"/>
        <end position="427"/>
    </location>
</feature>
<keyword evidence="8" id="KW-1185">Reference proteome</keyword>
<feature type="transmembrane region" description="Helical" evidence="6">
    <location>
        <begin position="439"/>
        <end position="461"/>
    </location>
</feature>
<dbReference type="InterPro" id="IPR050833">
    <property type="entry name" value="Poly_Biosynth_Transport"/>
</dbReference>
<feature type="transmembrane region" description="Helical" evidence="6">
    <location>
        <begin position="169"/>
        <end position="189"/>
    </location>
</feature>
<accession>A0A1I1GID7</accession>
<dbReference type="PANTHER" id="PTHR30250:SF11">
    <property type="entry name" value="O-ANTIGEN TRANSPORTER-RELATED"/>
    <property type="match status" value="1"/>
</dbReference>
<sequence>MTTAAASVVRFSMSSSTRNRIVRGFKATLVSRAVYMLSSALLMFVLARILEPDGYGALYWAIGVLMVVQLLADLGIGKSTARYISEYSEKDEGQIPHLLRSAVAYKLVVLAVVAYALLVFHDRIAVLLGDPEAAPFLAAGVLFIVANSVSGFSMMAFQGFNRLGYSAAVQAVSGATRLVFAVGFVLLGFGALGALFGYIVGYAIAGAFGVGVLYFKFYRTYEPAEEYEEGLSRRLAEYSVPLTATRSANVIDKRLDIVLVGVFLPSAAVGFYQLGKQVVDFVLAPSESLGFTISPNFGEQKANDQLEQARRIYEESLTHTMLVYIPAAVGLVLVADPFVTMVFPEYEGAIPVLQVLAGFVVLQAITNLTSDSLDYLGRARSRAIAKGVTAVTNFGLNLVLIPTIGVVGAALATVATHSVYVAVNLYIVHEELSLRLGRLARSIGTICAITLVMAIAVSLVTPLVSNLPMLVGAITLGAATWAVLAVASGLLDPTEVRAVIRSEGSH</sequence>
<evidence type="ECO:0000256" key="6">
    <source>
        <dbReference type="SAM" id="Phobius"/>
    </source>
</evidence>
<evidence type="ECO:0000256" key="3">
    <source>
        <dbReference type="ARBA" id="ARBA00022692"/>
    </source>
</evidence>
<feature type="transmembrane region" description="Helical" evidence="6">
    <location>
        <begin position="29"/>
        <end position="50"/>
    </location>
</feature>
<feature type="transmembrane region" description="Helical" evidence="6">
    <location>
        <begin position="195"/>
        <end position="215"/>
    </location>
</feature>
<evidence type="ECO:0000256" key="4">
    <source>
        <dbReference type="ARBA" id="ARBA00022989"/>
    </source>
</evidence>
<keyword evidence="2" id="KW-1003">Cell membrane</keyword>
<gene>
    <name evidence="7" type="ORF">SAMN05444422_104321</name>
</gene>
<dbReference type="Proteomes" id="UP000199161">
    <property type="component" value="Unassembled WGS sequence"/>
</dbReference>
<feature type="transmembrane region" description="Helical" evidence="6">
    <location>
        <begin position="467"/>
        <end position="491"/>
    </location>
</feature>
<dbReference type="Pfam" id="PF01943">
    <property type="entry name" value="Polysacc_synt"/>
    <property type="match status" value="1"/>
</dbReference>
<feature type="transmembrane region" description="Helical" evidence="6">
    <location>
        <begin position="321"/>
        <end position="343"/>
    </location>
</feature>
<feature type="transmembrane region" description="Helical" evidence="6">
    <location>
        <begin position="98"/>
        <end position="121"/>
    </location>
</feature>
<dbReference type="InterPro" id="IPR002797">
    <property type="entry name" value="Polysacc_synth"/>
</dbReference>
<comment type="subcellular location">
    <subcellularLocation>
        <location evidence="1">Cell membrane</location>
        <topology evidence="1">Multi-pass membrane protein</topology>
    </subcellularLocation>
</comment>
<evidence type="ECO:0000313" key="8">
    <source>
        <dbReference type="Proteomes" id="UP000199161"/>
    </source>
</evidence>